<reference evidence="11 12" key="1">
    <citation type="submission" date="2017-04" db="EMBL/GenBank/DDBJ databases">
        <title>Comparative genome analysis of Subtercola boreus.</title>
        <authorList>
            <person name="Cho Y.-J."/>
            <person name="Cho A."/>
            <person name="Kim O.-S."/>
            <person name="Lee J.-I."/>
        </authorList>
    </citation>
    <scope>NUCLEOTIDE SEQUENCE [LARGE SCALE GENOMIC DNA]</scope>
    <source>
        <strain evidence="11 12">P27444</strain>
    </source>
</reference>
<evidence type="ECO:0000256" key="3">
    <source>
        <dbReference type="ARBA" id="ARBA00022618"/>
    </source>
</evidence>
<dbReference type="GO" id="GO:0005886">
    <property type="term" value="C:plasma membrane"/>
    <property type="evidence" value="ECO:0007669"/>
    <property type="project" value="TreeGrafter"/>
</dbReference>
<dbReference type="Proteomes" id="UP000256709">
    <property type="component" value="Unassembled WGS sequence"/>
</dbReference>
<keyword evidence="4 9" id="KW-0812">Transmembrane</keyword>
<dbReference type="Pfam" id="PF08478">
    <property type="entry name" value="POTRA_1"/>
    <property type="match status" value="1"/>
</dbReference>
<evidence type="ECO:0000256" key="2">
    <source>
        <dbReference type="ARBA" id="ARBA00022475"/>
    </source>
</evidence>
<evidence type="ECO:0000256" key="4">
    <source>
        <dbReference type="ARBA" id="ARBA00022692"/>
    </source>
</evidence>
<protein>
    <recommendedName>
        <fullName evidence="10">POTRA domain-containing protein</fullName>
    </recommendedName>
</protein>
<dbReference type="GO" id="GO:0051301">
    <property type="term" value="P:cell division"/>
    <property type="evidence" value="ECO:0007669"/>
    <property type="project" value="UniProtKB-KW"/>
</dbReference>
<feature type="transmembrane region" description="Helical" evidence="9">
    <location>
        <begin position="195"/>
        <end position="216"/>
    </location>
</feature>
<keyword evidence="2" id="KW-1003">Cell membrane</keyword>
<dbReference type="AlphaFoldDB" id="A0A3E0VUP9"/>
<dbReference type="InterPro" id="IPR034746">
    <property type="entry name" value="POTRA"/>
</dbReference>
<keyword evidence="7" id="KW-0131">Cell cycle</keyword>
<dbReference type="PROSITE" id="PS51779">
    <property type="entry name" value="POTRA"/>
    <property type="match status" value="1"/>
</dbReference>
<evidence type="ECO:0000256" key="5">
    <source>
        <dbReference type="ARBA" id="ARBA00022989"/>
    </source>
</evidence>
<dbReference type="Gene3D" id="3.10.20.310">
    <property type="entry name" value="membrane protein fhac"/>
    <property type="match status" value="1"/>
</dbReference>
<evidence type="ECO:0000313" key="12">
    <source>
        <dbReference type="Proteomes" id="UP000256709"/>
    </source>
</evidence>
<name>A0A3E0VUP9_9MICO</name>
<feature type="region of interest" description="Disordered" evidence="8">
    <location>
        <begin position="1"/>
        <end position="189"/>
    </location>
</feature>
<feature type="domain" description="POTRA" evidence="10">
    <location>
        <begin position="220"/>
        <end position="288"/>
    </location>
</feature>
<gene>
    <name evidence="11" type="ORF">B7R21_08125</name>
</gene>
<dbReference type="InterPro" id="IPR050487">
    <property type="entry name" value="FtsQ_DivIB"/>
</dbReference>
<sequence>MKRPNAVTPPPSVAPPTSRVAPPAPPAAPAKPRTAALSSRVAPEAPGSPPRPTTPPATSKRRGAKSVAAGAVDAPHTVAPAPAAPPISMTRVKPAPPATSTPAPPALAPPAPPAPPTPAPPTPDHDRGGTSGPNGREAGPKLPIRLAEGSDASGQRGGADGRSAKSALRAAARRRRRVEQQEARRFTERSRRRRLTWIVSLGALAALVLVVLFTAYSPVFAVRAITVQGTSRIDAAQVQSALADQVGKPLALVDFGRMESELAGFPLIQSYSTESSLPNTLIVRIVERQPVAQITAAAGGFDLIDPAGVVVSHSDARQAGFPVIDTAASAVGSAGFIGATAVLRAMPADLLAKVDTISAATPDSVSFTLSGAGQKVVWGSDANSTLKAKVLDKLIGTQDAEKSLTYDVSSPESPVVSG</sequence>
<evidence type="ECO:0000256" key="7">
    <source>
        <dbReference type="ARBA" id="ARBA00023306"/>
    </source>
</evidence>
<comment type="subcellular location">
    <subcellularLocation>
        <location evidence="1">Membrane</location>
    </subcellularLocation>
</comment>
<dbReference type="PANTHER" id="PTHR37820:SF1">
    <property type="entry name" value="CELL DIVISION PROTEIN FTSQ"/>
    <property type="match status" value="1"/>
</dbReference>
<keyword evidence="5 9" id="KW-1133">Transmembrane helix</keyword>
<comment type="caution">
    <text evidence="11">The sequence shown here is derived from an EMBL/GenBank/DDBJ whole genome shotgun (WGS) entry which is preliminary data.</text>
</comment>
<evidence type="ECO:0000256" key="9">
    <source>
        <dbReference type="SAM" id="Phobius"/>
    </source>
</evidence>
<dbReference type="RefSeq" id="WP_116282745.1">
    <property type="nucleotide sequence ID" value="NZ_NBXA01000018.1"/>
</dbReference>
<proteinExistence type="predicted"/>
<evidence type="ECO:0000313" key="11">
    <source>
        <dbReference type="EMBL" id="RFA13325.1"/>
    </source>
</evidence>
<dbReference type="PANTHER" id="PTHR37820">
    <property type="entry name" value="CELL DIVISION PROTEIN DIVIB"/>
    <property type="match status" value="1"/>
</dbReference>
<dbReference type="OrthoDB" id="4793367at2"/>
<organism evidence="11 12">
    <name type="scientific">Subtercola boreus</name>
    <dbReference type="NCBI Taxonomy" id="120213"/>
    <lineage>
        <taxon>Bacteria</taxon>
        <taxon>Bacillati</taxon>
        <taxon>Actinomycetota</taxon>
        <taxon>Actinomycetes</taxon>
        <taxon>Micrococcales</taxon>
        <taxon>Microbacteriaceae</taxon>
        <taxon>Subtercola</taxon>
    </lineage>
</organism>
<evidence type="ECO:0000259" key="10">
    <source>
        <dbReference type="PROSITE" id="PS51779"/>
    </source>
</evidence>
<accession>A0A3E0VUP9</accession>
<feature type="compositionally biased region" description="Pro residues" evidence="8">
    <location>
        <begin position="46"/>
        <end position="55"/>
    </location>
</feature>
<feature type="compositionally biased region" description="Pro residues" evidence="8">
    <location>
        <begin position="94"/>
        <end position="122"/>
    </location>
</feature>
<evidence type="ECO:0000256" key="6">
    <source>
        <dbReference type="ARBA" id="ARBA00023136"/>
    </source>
</evidence>
<dbReference type="EMBL" id="NBXA01000018">
    <property type="protein sequence ID" value="RFA13325.1"/>
    <property type="molecule type" value="Genomic_DNA"/>
</dbReference>
<keyword evidence="6 9" id="KW-0472">Membrane</keyword>
<keyword evidence="3" id="KW-0132">Cell division</keyword>
<evidence type="ECO:0000256" key="1">
    <source>
        <dbReference type="ARBA" id="ARBA00004370"/>
    </source>
</evidence>
<feature type="compositionally biased region" description="Basic and acidic residues" evidence="8">
    <location>
        <begin position="178"/>
        <end position="189"/>
    </location>
</feature>
<evidence type="ECO:0000256" key="8">
    <source>
        <dbReference type="SAM" id="MobiDB-lite"/>
    </source>
</evidence>
<dbReference type="InterPro" id="IPR013685">
    <property type="entry name" value="POTRA_FtsQ_type"/>
</dbReference>